<evidence type="ECO:0000313" key="4">
    <source>
        <dbReference type="Proteomes" id="UP001183648"/>
    </source>
</evidence>
<dbReference type="Proteomes" id="UP001183648">
    <property type="component" value="Unassembled WGS sequence"/>
</dbReference>
<feature type="region of interest" description="Disordered" evidence="1">
    <location>
        <begin position="1"/>
        <end position="21"/>
    </location>
</feature>
<feature type="region of interest" description="Disordered" evidence="1">
    <location>
        <begin position="130"/>
        <end position="150"/>
    </location>
</feature>
<dbReference type="RefSeq" id="WP_310304422.1">
    <property type="nucleotide sequence ID" value="NZ_BAAAPS010000005.1"/>
</dbReference>
<dbReference type="InterPro" id="IPR029063">
    <property type="entry name" value="SAM-dependent_MTases_sf"/>
</dbReference>
<feature type="domain" description="Methyltransferase" evidence="2">
    <location>
        <begin position="176"/>
        <end position="321"/>
    </location>
</feature>
<evidence type="ECO:0000259" key="2">
    <source>
        <dbReference type="Pfam" id="PF13679"/>
    </source>
</evidence>
<keyword evidence="3" id="KW-0808">Transferase</keyword>
<dbReference type="CDD" id="cd02440">
    <property type="entry name" value="AdoMet_MTases"/>
    <property type="match status" value="1"/>
</dbReference>
<accession>A0ABU2BZ81</accession>
<dbReference type="InterPro" id="IPR025714">
    <property type="entry name" value="Methyltranfer_dom"/>
</dbReference>
<dbReference type="Gene3D" id="3.40.50.150">
    <property type="entry name" value="Vaccinia Virus protein VP39"/>
    <property type="match status" value="1"/>
</dbReference>
<protein>
    <submittedName>
        <fullName evidence="3">SAM-dependent methyltransferase</fullName>
    </submittedName>
</protein>
<sequence length="415" mass="44647">MGERPGGHHRPGGSGAEAGAGAGAAEVRLALLDDSDATGLHRAVASGRQRGREPRWRRVELRYVDLKAGRRLQVTAYDDTQAFTSNHDAGSAPGAVDELLAEGFSSWHVESVTGTLQARVTKKGRLLVHRSGAAAPAPDRSHDRTKQRLLPEDDPVLRELGITDAQGRVKPSRQAKYRQVEELLRALDAALKDATAAGAVRTPTPDDPLRVVDLGCGNAYLTFTAHRYLTSVLGIPVRTTGVDVKAQSREHNTAVAERLGLGDVTFVQAGIDGWTPHQRPDVVLALHACDTATDDALAQAVRWEAPLVLAAPCCHHDLSAQLREVTPPPGGAALLRDGILRERFADTLTDAVRALLLRTRGYRVDVVEFVDSAHTPRNTLLRAVRTGASGAEAQAELDTLLGQWPVRPALAERLR</sequence>
<gene>
    <name evidence="3" type="ORF">J2S63_003269</name>
</gene>
<name>A0ABU2BZ81_9ACTN</name>
<organism evidence="3 4">
    <name type="scientific">Nocardioides marmoribigeumensis</name>
    <dbReference type="NCBI Taxonomy" id="433649"/>
    <lineage>
        <taxon>Bacteria</taxon>
        <taxon>Bacillati</taxon>
        <taxon>Actinomycetota</taxon>
        <taxon>Actinomycetes</taxon>
        <taxon>Propionibacteriales</taxon>
        <taxon>Nocardioidaceae</taxon>
        <taxon>Nocardioides</taxon>
    </lineage>
</organism>
<keyword evidence="4" id="KW-1185">Reference proteome</keyword>
<dbReference type="EMBL" id="JAVDYG010000001">
    <property type="protein sequence ID" value="MDR7363716.1"/>
    <property type="molecule type" value="Genomic_DNA"/>
</dbReference>
<dbReference type="GO" id="GO:0032259">
    <property type="term" value="P:methylation"/>
    <property type="evidence" value="ECO:0007669"/>
    <property type="project" value="UniProtKB-KW"/>
</dbReference>
<dbReference type="PANTHER" id="PTHR13369:SF3">
    <property type="entry name" value="METHYLTRANSFERASE DOMAIN-CONTAINING PROTEIN"/>
    <property type="match status" value="1"/>
</dbReference>
<dbReference type="Pfam" id="PF13679">
    <property type="entry name" value="Methyltransf_32"/>
    <property type="match status" value="1"/>
</dbReference>
<keyword evidence="3" id="KW-0489">Methyltransferase</keyword>
<reference evidence="3 4" key="1">
    <citation type="submission" date="2023-07" db="EMBL/GenBank/DDBJ databases">
        <title>Sequencing the genomes of 1000 actinobacteria strains.</title>
        <authorList>
            <person name="Klenk H.-P."/>
        </authorList>
    </citation>
    <scope>NUCLEOTIDE SEQUENCE [LARGE SCALE GENOMIC DNA]</scope>
    <source>
        <strain evidence="3 4">DSM 19426</strain>
    </source>
</reference>
<dbReference type="GO" id="GO:0008168">
    <property type="term" value="F:methyltransferase activity"/>
    <property type="evidence" value="ECO:0007669"/>
    <property type="project" value="UniProtKB-KW"/>
</dbReference>
<proteinExistence type="predicted"/>
<comment type="caution">
    <text evidence="3">The sequence shown here is derived from an EMBL/GenBank/DDBJ whole genome shotgun (WGS) entry which is preliminary data.</text>
</comment>
<evidence type="ECO:0000256" key="1">
    <source>
        <dbReference type="SAM" id="MobiDB-lite"/>
    </source>
</evidence>
<feature type="compositionally biased region" description="Gly residues" evidence="1">
    <location>
        <begin position="12"/>
        <end position="21"/>
    </location>
</feature>
<evidence type="ECO:0000313" key="3">
    <source>
        <dbReference type="EMBL" id="MDR7363716.1"/>
    </source>
</evidence>
<dbReference type="PANTHER" id="PTHR13369">
    <property type="match status" value="1"/>
</dbReference>
<feature type="compositionally biased region" description="Basic and acidic residues" evidence="1">
    <location>
        <begin position="139"/>
        <end position="150"/>
    </location>
</feature>
<dbReference type="SUPFAM" id="SSF53335">
    <property type="entry name" value="S-adenosyl-L-methionine-dependent methyltransferases"/>
    <property type="match status" value="1"/>
</dbReference>